<dbReference type="GO" id="GO:0046835">
    <property type="term" value="P:carbohydrate phosphorylation"/>
    <property type="evidence" value="ECO:0007669"/>
    <property type="project" value="TreeGrafter"/>
</dbReference>
<keyword evidence="2" id="KW-1133">Transmembrane helix</keyword>
<dbReference type="STRING" id="685588.A0A067SU30"/>
<evidence type="ECO:0000313" key="5">
    <source>
        <dbReference type="EMBL" id="KDR71214.1"/>
    </source>
</evidence>
<dbReference type="HOGENOM" id="CLU_005484_2_0_1"/>
<evidence type="ECO:0000313" key="6">
    <source>
        <dbReference type="Proteomes" id="UP000027222"/>
    </source>
</evidence>
<evidence type="ECO:0000256" key="2">
    <source>
        <dbReference type="SAM" id="Phobius"/>
    </source>
</evidence>
<dbReference type="PANTHER" id="PTHR24045">
    <property type="match status" value="1"/>
</dbReference>
<dbReference type="PANTHER" id="PTHR24045:SF0">
    <property type="entry name" value="N-ACETYLGLUCOSAMINE-1-PHOSPHOTRANSFERASE SUBUNITS ALPHA_BETA"/>
    <property type="match status" value="1"/>
</dbReference>
<proteinExistence type="predicted"/>
<keyword evidence="1" id="KW-0808">Transferase</keyword>
<evidence type="ECO:0000256" key="1">
    <source>
        <dbReference type="ARBA" id="ARBA00022679"/>
    </source>
</evidence>
<organism evidence="5 6">
    <name type="scientific">Galerina marginata (strain CBS 339.88)</name>
    <dbReference type="NCBI Taxonomy" id="685588"/>
    <lineage>
        <taxon>Eukaryota</taxon>
        <taxon>Fungi</taxon>
        <taxon>Dikarya</taxon>
        <taxon>Basidiomycota</taxon>
        <taxon>Agaricomycotina</taxon>
        <taxon>Agaricomycetes</taxon>
        <taxon>Agaricomycetidae</taxon>
        <taxon>Agaricales</taxon>
        <taxon>Agaricineae</taxon>
        <taxon>Strophariaceae</taxon>
        <taxon>Galerina</taxon>
    </lineage>
</organism>
<dbReference type="GO" id="GO:0005794">
    <property type="term" value="C:Golgi apparatus"/>
    <property type="evidence" value="ECO:0007669"/>
    <property type="project" value="TreeGrafter"/>
</dbReference>
<keyword evidence="6" id="KW-1185">Reference proteome</keyword>
<dbReference type="Pfam" id="PF17102">
    <property type="entry name" value="Stealth_CR3"/>
    <property type="match status" value="1"/>
</dbReference>
<dbReference type="Pfam" id="PF17101">
    <property type="entry name" value="Stealth_CR1"/>
    <property type="match status" value="1"/>
</dbReference>
<keyword evidence="2" id="KW-0472">Membrane</keyword>
<accession>A0A067SU30</accession>
<dbReference type="AlphaFoldDB" id="A0A067SU30"/>
<evidence type="ECO:0000259" key="4">
    <source>
        <dbReference type="Pfam" id="PF17102"/>
    </source>
</evidence>
<reference evidence="6" key="1">
    <citation type="journal article" date="2014" name="Proc. Natl. Acad. Sci. U.S.A.">
        <title>Extensive sampling of basidiomycete genomes demonstrates inadequacy of the white-rot/brown-rot paradigm for wood decay fungi.</title>
        <authorList>
            <person name="Riley R."/>
            <person name="Salamov A.A."/>
            <person name="Brown D.W."/>
            <person name="Nagy L.G."/>
            <person name="Floudas D."/>
            <person name="Held B.W."/>
            <person name="Levasseur A."/>
            <person name="Lombard V."/>
            <person name="Morin E."/>
            <person name="Otillar R."/>
            <person name="Lindquist E.A."/>
            <person name="Sun H."/>
            <person name="LaButti K.M."/>
            <person name="Schmutz J."/>
            <person name="Jabbour D."/>
            <person name="Luo H."/>
            <person name="Baker S.E."/>
            <person name="Pisabarro A.G."/>
            <person name="Walton J.D."/>
            <person name="Blanchette R.A."/>
            <person name="Henrissat B."/>
            <person name="Martin F."/>
            <person name="Cullen D."/>
            <person name="Hibbett D.S."/>
            <person name="Grigoriev I.V."/>
        </authorList>
    </citation>
    <scope>NUCLEOTIDE SEQUENCE [LARGE SCALE GENOMIC DNA]</scope>
    <source>
        <strain evidence="6">CBS 339.88</strain>
    </source>
</reference>
<feature type="domain" description="Stealth protein CR3 conserved region 3" evidence="4">
    <location>
        <begin position="416"/>
        <end position="467"/>
    </location>
</feature>
<dbReference type="OrthoDB" id="263283at2759"/>
<feature type="transmembrane region" description="Helical" evidence="2">
    <location>
        <begin position="41"/>
        <end position="60"/>
    </location>
</feature>
<evidence type="ECO:0000259" key="3">
    <source>
        <dbReference type="Pfam" id="PF17101"/>
    </source>
</evidence>
<dbReference type="InterPro" id="IPR031358">
    <property type="entry name" value="Stealth_CR1"/>
</dbReference>
<feature type="domain" description="Stealth protein CR1 conserved region 1" evidence="3">
    <location>
        <begin position="166"/>
        <end position="188"/>
    </location>
</feature>
<sequence>MSPPVDLEAASPVSYISSGRTRNFLTFYLKPRLIVTTCIRVRHVAVLIVTGSLFLALYIVQQLPLTLDAFTITPFSFTAGQDDRRPSVLETLDLLPPLLCNVSPTPFFYPQNSSNLYLAFTPDDPVADTVIRRITAHEAVSNECLEHWVETGTWSEACLNLKLEEPRVDLVWTWVNGSDPLHRAARKANVPAKFSVIQQTSAVMLERQYRQHDELRYSLRSAKSATSSWKGSRFHLVANSYYMPLSQSRDFDAIDGDEEEEREGLRLGQVPQWLDLTKTGERVPKLVVHYDANIFRLLPPSPNNVISDSEVSDWRASSLPTFNSMAIESQLGNLPPSEVADNTVFLMDDTYLLRPLPTSSFYSAIHGPIFHLQPDLLVKPTGPTLPSGWSEWRGLQTAAAHLSERFGSRGRPYLVHNARSIPLPLLHEASMTFPSALASTATSRFRGMDDKNPETHTLWLATQFIVERHREALLWSWVIGKWGGQKGLISRGEKVNMWAELGGERGEDKKIVVWPRRDTRLHVKEQMENAGLPDPGPTNYAFLSSDGYPYTYLPLTRYYPRPPNENGWANLAEPLAGNQAPVACTINRIHCFNDNAEFEPAVEMFKRIMLDKPSCGDCIISALVASSGSNGLSAFLPPRELSDSTPPLLTTNHLPVSLSSILSFPFPSDPYHFSLRLIQRYSYVLGGTPSIFFGATSADNAKAHLTEVDRNNDTALLCINDDLVSIDPKAVGLLDEVLKTWMNSRWPDRLEIESVGEYRREKHRQEEFCL</sequence>
<dbReference type="EMBL" id="KL142393">
    <property type="protein sequence ID" value="KDR71214.1"/>
    <property type="molecule type" value="Genomic_DNA"/>
</dbReference>
<dbReference type="InterPro" id="IPR047141">
    <property type="entry name" value="Stealth"/>
</dbReference>
<dbReference type="InterPro" id="IPR031357">
    <property type="entry name" value="Stealth_CR3"/>
</dbReference>
<keyword evidence="2" id="KW-0812">Transmembrane</keyword>
<dbReference type="Proteomes" id="UP000027222">
    <property type="component" value="Unassembled WGS sequence"/>
</dbReference>
<protein>
    <recommendedName>
        <fullName evidence="7">Stealth protein CR3 conserved region 3 domain-containing protein</fullName>
    </recommendedName>
</protein>
<evidence type="ECO:0008006" key="7">
    <source>
        <dbReference type="Google" id="ProtNLM"/>
    </source>
</evidence>
<gene>
    <name evidence="5" type="ORF">GALMADRAFT_143926</name>
</gene>
<name>A0A067SU30_GALM3</name>
<dbReference type="GO" id="GO:0003976">
    <property type="term" value="F:UDP-N-acetylglucosamine-lysosomal-enzyme N-acetylglucosaminephosphotransferase activity"/>
    <property type="evidence" value="ECO:0007669"/>
    <property type="project" value="TreeGrafter"/>
</dbReference>